<evidence type="ECO:0000313" key="3">
    <source>
        <dbReference type="EMBL" id="PWK21590.1"/>
    </source>
</evidence>
<dbReference type="GO" id="GO:0006979">
    <property type="term" value="P:response to oxidative stress"/>
    <property type="evidence" value="ECO:0007669"/>
    <property type="project" value="InterPro"/>
</dbReference>
<dbReference type="Gene3D" id="3.30.300.20">
    <property type="match status" value="1"/>
</dbReference>
<reference evidence="3 4" key="1">
    <citation type="submission" date="2018-05" db="EMBL/GenBank/DDBJ databases">
        <title>Genomic Encyclopedia of Archaeal and Bacterial Type Strains, Phase II (KMG-II): from individual species to whole genera.</title>
        <authorList>
            <person name="Goeker M."/>
        </authorList>
    </citation>
    <scope>NUCLEOTIDE SEQUENCE [LARGE SCALE GENOMIC DNA]</scope>
    <source>
        <strain evidence="3 4">DSM 23514</strain>
    </source>
</reference>
<organism evidence="3 4">
    <name type="scientific">Maribacter polysiphoniae</name>
    <dbReference type="NCBI Taxonomy" id="429344"/>
    <lineage>
        <taxon>Bacteria</taxon>
        <taxon>Pseudomonadati</taxon>
        <taxon>Bacteroidota</taxon>
        <taxon>Flavobacteriia</taxon>
        <taxon>Flavobacteriales</taxon>
        <taxon>Flavobacteriaceae</taxon>
        <taxon>Maribacter</taxon>
    </lineage>
</organism>
<dbReference type="Pfam" id="PF02566">
    <property type="entry name" value="OsmC"/>
    <property type="match status" value="1"/>
</dbReference>
<dbReference type="RefSeq" id="WP_109653820.1">
    <property type="nucleotide sequence ID" value="NZ_CAJQNU010000078.1"/>
</dbReference>
<evidence type="ECO:0000256" key="1">
    <source>
        <dbReference type="ARBA" id="ARBA00007378"/>
    </source>
</evidence>
<evidence type="ECO:0000313" key="2">
    <source>
        <dbReference type="EMBL" id="MBD1262151.1"/>
    </source>
</evidence>
<dbReference type="SUPFAM" id="SSF82784">
    <property type="entry name" value="OsmC-like"/>
    <property type="match status" value="1"/>
</dbReference>
<dbReference type="Proteomes" id="UP000651837">
    <property type="component" value="Unassembled WGS sequence"/>
</dbReference>
<evidence type="ECO:0000313" key="4">
    <source>
        <dbReference type="Proteomes" id="UP000245667"/>
    </source>
</evidence>
<dbReference type="InterPro" id="IPR003718">
    <property type="entry name" value="OsmC/Ohr_fam"/>
</dbReference>
<sequence>MKKLYTADAIATGGREGRIKSNDGVLDFKVEIPKEMGGRGGAFTNPEQLFAAGYAACFDSALNLVARTQKIKLKDTKVTASVSIGQNDDGGFSLAVDLSVSIPEIERETAQKLLEQAHQVCPYSNATRGNIEVNLSLL</sequence>
<dbReference type="PANTHER" id="PTHR33797:SF2">
    <property type="entry name" value="ORGANIC HYDROPEROXIDE RESISTANCE PROTEIN-LIKE"/>
    <property type="match status" value="1"/>
</dbReference>
<dbReference type="InterPro" id="IPR019953">
    <property type="entry name" value="OHR"/>
</dbReference>
<name>A0A316EF95_9FLAO</name>
<dbReference type="Proteomes" id="UP000245667">
    <property type="component" value="Unassembled WGS sequence"/>
</dbReference>
<comment type="similarity">
    <text evidence="1">Belongs to the OsmC/Ohr family.</text>
</comment>
<dbReference type="EMBL" id="JACWLN010000009">
    <property type="protein sequence ID" value="MBD1262151.1"/>
    <property type="molecule type" value="Genomic_DNA"/>
</dbReference>
<dbReference type="EMBL" id="QGGQ01000011">
    <property type="protein sequence ID" value="PWK21590.1"/>
    <property type="molecule type" value="Genomic_DNA"/>
</dbReference>
<keyword evidence="5" id="KW-1185">Reference proteome</keyword>
<reference evidence="2 5" key="2">
    <citation type="submission" date="2020-07" db="EMBL/GenBank/DDBJ databases">
        <title>The draft genome sequence of Maribacter polysiphoniae KCTC 22021.</title>
        <authorList>
            <person name="Mu L."/>
        </authorList>
    </citation>
    <scope>NUCLEOTIDE SEQUENCE [LARGE SCALE GENOMIC DNA]</scope>
    <source>
        <strain evidence="2 5">KCTC 22021</strain>
    </source>
</reference>
<proteinExistence type="inferred from homology"/>
<dbReference type="Gene3D" id="2.20.25.10">
    <property type="match status" value="1"/>
</dbReference>
<comment type="caution">
    <text evidence="3">The sequence shown here is derived from an EMBL/GenBank/DDBJ whole genome shotgun (WGS) entry which is preliminary data.</text>
</comment>
<protein>
    <submittedName>
        <fullName evidence="3">Ohr subfamily peroxiredoxin</fullName>
    </submittedName>
    <submittedName>
        <fullName evidence="2">Organic hydroperoxide resistance protein</fullName>
    </submittedName>
</protein>
<dbReference type="PANTHER" id="PTHR33797">
    <property type="entry name" value="ORGANIC HYDROPEROXIDE RESISTANCE PROTEIN-LIKE"/>
    <property type="match status" value="1"/>
</dbReference>
<dbReference type="OrthoDB" id="9797508at2"/>
<dbReference type="NCBIfam" id="TIGR03561">
    <property type="entry name" value="organ_hyd_perox"/>
    <property type="match status" value="1"/>
</dbReference>
<dbReference type="InterPro" id="IPR036102">
    <property type="entry name" value="OsmC/Ohrsf"/>
</dbReference>
<dbReference type="InterPro" id="IPR015946">
    <property type="entry name" value="KH_dom-like_a/b"/>
</dbReference>
<gene>
    <name evidence="2" type="ORF">HZY62_16230</name>
    <name evidence="3" type="ORF">LX92_03741</name>
</gene>
<accession>A0A316EF95</accession>
<dbReference type="AlphaFoldDB" id="A0A316EF95"/>
<evidence type="ECO:0000313" key="5">
    <source>
        <dbReference type="Proteomes" id="UP000651837"/>
    </source>
</evidence>